<dbReference type="GO" id="GO:0000922">
    <property type="term" value="C:spindle pole"/>
    <property type="evidence" value="ECO:0007669"/>
    <property type="project" value="InterPro"/>
</dbReference>
<evidence type="ECO:0000256" key="1">
    <source>
        <dbReference type="SAM" id="MobiDB-lite"/>
    </source>
</evidence>
<feature type="region of interest" description="Disordered" evidence="1">
    <location>
        <begin position="104"/>
        <end position="123"/>
    </location>
</feature>
<evidence type="ECO:0000313" key="2">
    <source>
        <dbReference type="Ensembl" id="ENSPMGP00000005124.1"/>
    </source>
</evidence>
<reference evidence="2" key="2">
    <citation type="submission" date="2025-09" db="UniProtKB">
        <authorList>
            <consortium name="Ensembl"/>
        </authorList>
    </citation>
    <scope>IDENTIFICATION</scope>
</reference>
<dbReference type="GO" id="GO:0032467">
    <property type="term" value="P:positive regulation of cytokinesis"/>
    <property type="evidence" value="ECO:0007669"/>
    <property type="project" value="InterPro"/>
</dbReference>
<keyword evidence="3" id="KW-1185">Reference proteome</keyword>
<accession>A0A3B3ZKX4</accession>
<sequence>MEDELKNFLRERKARVADDKASLQQDLPYMELKSRPQRTYVTTVKENIPPKTQAQGTAVCESSVGLPLGLEYEKKKQKLQQELRMDYRHYITQVTLETEFGLQRRRDERKEERKVERKEERREAAVETDFPLVPMNVKTVVDKATPAPELPRVAFQSPILGYSSALGLGGQALYPLNQPNGLLYPRPMDTPRYKTLHIN</sequence>
<dbReference type="PANTHER" id="PTHR21616">
    <property type="entry name" value="CENTROSOME SPINDLE POLE ASSOCIATED PROTEIN"/>
    <property type="match status" value="1"/>
</dbReference>
<protein>
    <submittedName>
        <fullName evidence="2">Uncharacterized protein</fullName>
    </submittedName>
</protein>
<reference evidence="2" key="1">
    <citation type="submission" date="2025-08" db="UniProtKB">
        <authorList>
            <consortium name="Ensembl"/>
        </authorList>
    </citation>
    <scope>IDENTIFICATION</scope>
</reference>
<dbReference type="InterPro" id="IPR026708">
    <property type="entry name" value="CSPP1"/>
</dbReference>
<dbReference type="AlphaFoldDB" id="A0A3B3ZKX4"/>
<dbReference type="GO" id="GO:0005874">
    <property type="term" value="C:microtubule"/>
    <property type="evidence" value="ECO:0007669"/>
    <property type="project" value="InterPro"/>
</dbReference>
<dbReference type="STRING" id="409849.ENSPMGP00000005124"/>
<dbReference type="PANTHER" id="PTHR21616:SF2">
    <property type="entry name" value="CENTROSOME AND SPINDLE POLE-ASSOCIATED PROTEIN 1"/>
    <property type="match status" value="1"/>
</dbReference>
<dbReference type="Ensembl" id="ENSPMGT00000005436.1">
    <property type="protein sequence ID" value="ENSPMGP00000005124.1"/>
    <property type="gene ID" value="ENSPMGG00000004308.1"/>
</dbReference>
<dbReference type="GO" id="GO:0005813">
    <property type="term" value="C:centrosome"/>
    <property type="evidence" value="ECO:0007669"/>
    <property type="project" value="InterPro"/>
</dbReference>
<proteinExistence type="predicted"/>
<organism evidence="2 3">
    <name type="scientific">Periophthalmus magnuspinnatus</name>
    <dbReference type="NCBI Taxonomy" id="409849"/>
    <lineage>
        <taxon>Eukaryota</taxon>
        <taxon>Metazoa</taxon>
        <taxon>Chordata</taxon>
        <taxon>Craniata</taxon>
        <taxon>Vertebrata</taxon>
        <taxon>Euteleostomi</taxon>
        <taxon>Actinopterygii</taxon>
        <taxon>Neopterygii</taxon>
        <taxon>Teleostei</taxon>
        <taxon>Neoteleostei</taxon>
        <taxon>Acanthomorphata</taxon>
        <taxon>Gobiaria</taxon>
        <taxon>Gobiiformes</taxon>
        <taxon>Gobioidei</taxon>
        <taxon>Gobiidae</taxon>
        <taxon>Oxudercinae</taxon>
        <taxon>Periophthalmus</taxon>
    </lineage>
</organism>
<evidence type="ECO:0000313" key="3">
    <source>
        <dbReference type="Proteomes" id="UP000261520"/>
    </source>
</evidence>
<name>A0A3B3ZKX4_9GOBI</name>
<dbReference type="Proteomes" id="UP000261520">
    <property type="component" value="Unplaced"/>
</dbReference>